<sequence length="89" mass="10398">MIVREYLNEVGIQRLVWPARRADLNVIEHVWDKLKRRIRRRDPTPENLAELENAASCGVASEQVGNERVGVLSESTTIFYTDFLDFFLY</sequence>
<dbReference type="EMBL" id="KB632158">
    <property type="protein sequence ID" value="ERL89227.1"/>
    <property type="molecule type" value="Genomic_DNA"/>
</dbReference>
<dbReference type="AlphaFoldDB" id="U4U847"/>
<evidence type="ECO:0000313" key="2">
    <source>
        <dbReference type="Proteomes" id="UP000030742"/>
    </source>
</evidence>
<name>U4U847_DENPD</name>
<proteinExistence type="predicted"/>
<gene>
    <name evidence="1" type="ORF">D910_06601</name>
</gene>
<reference evidence="1 2" key="1">
    <citation type="journal article" date="2013" name="Genome Biol.">
        <title>Draft genome of the mountain pine beetle, Dendroctonus ponderosae Hopkins, a major forest pest.</title>
        <authorList>
            <person name="Keeling C.I."/>
            <person name="Yuen M.M."/>
            <person name="Liao N.Y."/>
            <person name="Docking T.R."/>
            <person name="Chan S.K."/>
            <person name="Taylor G.A."/>
            <person name="Palmquist D.L."/>
            <person name="Jackman S.D."/>
            <person name="Nguyen A."/>
            <person name="Li M."/>
            <person name="Henderson H."/>
            <person name="Janes J.K."/>
            <person name="Zhao Y."/>
            <person name="Pandoh P."/>
            <person name="Moore R."/>
            <person name="Sperling F.A."/>
            <person name="Huber D.P."/>
            <person name="Birol I."/>
            <person name="Jones S.J."/>
            <person name="Bohlmann J."/>
        </authorList>
    </citation>
    <scope>NUCLEOTIDE SEQUENCE</scope>
</reference>
<dbReference type="InterPro" id="IPR036397">
    <property type="entry name" value="RNaseH_sf"/>
</dbReference>
<dbReference type="STRING" id="77166.U4U847"/>
<evidence type="ECO:0008006" key="3">
    <source>
        <dbReference type="Google" id="ProtNLM"/>
    </source>
</evidence>
<protein>
    <recommendedName>
        <fullName evidence="3">Tc1-like transposase DDE domain-containing protein</fullName>
    </recommendedName>
</protein>
<dbReference type="GO" id="GO:0003676">
    <property type="term" value="F:nucleic acid binding"/>
    <property type="evidence" value="ECO:0007669"/>
    <property type="project" value="InterPro"/>
</dbReference>
<organism evidence="1 2">
    <name type="scientific">Dendroctonus ponderosae</name>
    <name type="common">Mountain pine beetle</name>
    <dbReference type="NCBI Taxonomy" id="77166"/>
    <lineage>
        <taxon>Eukaryota</taxon>
        <taxon>Metazoa</taxon>
        <taxon>Ecdysozoa</taxon>
        <taxon>Arthropoda</taxon>
        <taxon>Hexapoda</taxon>
        <taxon>Insecta</taxon>
        <taxon>Pterygota</taxon>
        <taxon>Neoptera</taxon>
        <taxon>Endopterygota</taxon>
        <taxon>Coleoptera</taxon>
        <taxon>Polyphaga</taxon>
        <taxon>Cucujiformia</taxon>
        <taxon>Curculionidae</taxon>
        <taxon>Scolytinae</taxon>
        <taxon>Dendroctonus</taxon>
    </lineage>
</organism>
<evidence type="ECO:0000313" key="1">
    <source>
        <dbReference type="EMBL" id="ERL89227.1"/>
    </source>
</evidence>
<accession>U4U847</accession>
<dbReference type="Gene3D" id="3.30.420.10">
    <property type="entry name" value="Ribonuclease H-like superfamily/Ribonuclease H"/>
    <property type="match status" value="1"/>
</dbReference>
<dbReference type="Proteomes" id="UP000030742">
    <property type="component" value="Unassembled WGS sequence"/>
</dbReference>